<dbReference type="Proteomes" id="UP001459204">
    <property type="component" value="Unassembled WGS sequence"/>
</dbReference>
<keyword evidence="1" id="KW-1133">Transmembrane helix</keyword>
<evidence type="ECO:0000313" key="3">
    <source>
        <dbReference type="Proteomes" id="UP001459204"/>
    </source>
</evidence>
<proteinExistence type="predicted"/>
<reference evidence="2 3" key="1">
    <citation type="submission" date="2024-04" db="EMBL/GenBank/DDBJ databases">
        <title>Draft genome sequence of Pseudoxanthomonas putridarboris WD12.</title>
        <authorList>
            <person name="Oh J."/>
        </authorList>
    </citation>
    <scope>NUCLEOTIDE SEQUENCE [LARGE SCALE GENOMIC DNA]</scope>
    <source>
        <strain evidence="2 3">WD12</strain>
    </source>
</reference>
<dbReference type="RefSeq" id="WP_341726344.1">
    <property type="nucleotide sequence ID" value="NZ_JBBWWT010000005.1"/>
</dbReference>
<gene>
    <name evidence="2" type="ORF">AAD027_12495</name>
</gene>
<feature type="transmembrane region" description="Helical" evidence="1">
    <location>
        <begin position="15"/>
        <end position="34"/>
    </location>
</feature>
<comment type="caution">
    <text evidence="2">The sequence shown here is derived from an EMBL/GenBank/DDBJ whole genome shotgun (WGS) entry which is preliminary data.</text>
</comment>
<dbReference type="PROSITE" id="PS51257">
    <property type="entry name" value="PROKAR_LIPOPROTEIN"/>
    <property type="match status" value="1"/>
</dbReference>
<sequence>MRNLAVAEIEQVEGGIIPVLIVVAAAALLGGCATTPERNEEDRSEVVGDE</sequence>
<protein>
    <submittedName>
        <fullName evidence="2">Class IIb bacteriocin, lactobin A/cerein 7B family</fullName>
    </submittedName>
</protein>
<evidence type="ECO:0000256" key="1">
    <source>
        <dbReference type="SAM" id="Phobius"/>
    </source>
</evidence>
<accession>A0ABU9J2Q7</accession>
<name>A0ABU9J2Q7_9GAMM</name>
<dbReference type="InterPro" id="IPR023991">
    <property type="entry name" value="Bacteriocin_IIb_lactobn/cerein"/>
</dbReference>
<evidence type="ECO:0000313" key="2">
    <source>
        <dbReference type="EMBL" id="MEL1265176.1"/>
    </source>
</evidence>
<keyword evidence="3" id="KW-1185">Reference proteome</keyword>
<keyword evidence="1" id="KW-0812">Transmembrane</keyword>
<organism evidence="2 3">
    <name type="scientific">Pseudoxanthomonas putridarboris</name>
    <dbReference type="NCBI Taxonomy" id="752605"/>
    <lineage>
        <taxon>Bacteria</taxon>
        <taxon>Pseudomonadati</taxon>
        <taxon>Pseudomonadota</taxon>
        <taxon>Gammaproteobacteria</taxon>
        <taxon>Lysobacterales</taxon>
        <taxon>Lysobacteraceae</taxon>
        <taxon>Pseudoxanthomonas</taxon>
    </lineage>
</organism>
<keyword evidence="1" id="KW-0472">Membrane</keyword>
<dbReference type="EMBL" id="JBBWWT010000005">
    <property type="protein sequence ID" value="MEL1265176.1"/>
    <property type="molecule type" value="Genomic_DNA"/>
</dbReference>
<dbReference type="NCBIfam" id="TIGR03949">
    <property type="entry name" value="bact_IIb_cerein"/>
    <property type="match status" value="1"/>
</dbReference>